<dbReference type="PANTHER" id="PTHR43479">
    <property type="entry name" value="ACREF/ENVCD OPERON REPRESSOR-RELATED"/>
    <property type="match status" value="1"/>
</dbReference>
<dbReference type="InterPro" id="IPR001647">
    <property type="entry name" value="HTH_TetR"/>
</dbReference>
<sequence length="204" mass="24053">MTEHNVEDKRHLRSIKTRQKLLQAAKEVFMEEGFQKTTIKQVIEKAEVGYGTAYVHFKGKEELLIVLMDSVMAEFYKIAETSFFPQTKEEATNIIHRQTNAFLHMAEHERSMMQVFEQAIGISPVVSESWKNIRRKFIQRISQDIAYAQEKGLARDELNHELVARGWFFTNEMYLWDIVRHEYESSIEEIARNIASVYIRGLYK</sequence>
<keyword evidence="6" id="KW-1185">Reference proteome</keyword>
<dbReference type="EMBL" id="LNQP01000025">
    <property type="protein sequence ID" value="KSU88347.1"/>
    <property type="molecule type" value="Genomic_DNA"/>
</dbReference>
<dbReference type="PANTHER" id="PTHR43479:SF7">
    <property type="entry name" value="TETR-FAMILY TRANSCRIPTIONAL REGULATOR"/>
    <property type="match status" value="1"/>
</dbReference>
<evidence type="ECO:0000256" key="3">
    <source>
        <dbReference type="PROSITE-ProRule" id="PRU00335"/>
    </source>
</evidence>
<dbReference type="InterPro" id="IPR009057">
    <property type="entry name" value="Homeodomain-like_sf"/>
</dbReference>
<proteinExistence type="predicted"/>
<accession>A0A0V8JMS6</accession>
<dbReference type="InterPro" id="IPR023772">
    <property type="entry name" value="DNA-bd_HTH_TetR-type_CS"/>
</dbReference>
<keyword evidence="1" id="KW-0678">Repressor</keyword>
<dbReference type="PROSITE" id="PS50977">
    <property type="entry name" value="HTH_TETR_2"/>
    <property type="match status" value="1"/>
</dbReference>
<dbReference type="Proteomes" id="UP000053681">
    <property type="component" value="Unassembled WGS sequence"/>
</dbReference>
<dbReference type="Gene3D" id="1.10.357.10">
    <property type="entry name" value="Tetracycline Repressor, domain 2"/>
    <property type="match status" value="1"/>
</dbReference>
<dbReference type="SUPFAM" id="SSF46689">
    <property type="entry name" value="Homeodomain-like"/>
    <property type="match status" value="1"/>
</dbReference>
<feature type="DNA-binding region" description="H-T-H motif" evidence="3">
    <location>
        <begin position="38"/>
        <end position="57"/>
    </location>
</feature>
<feature type="domain" description="HTH tetR-type" evidence="4">
    <location>
        <begin position="15"/>
        <end position="75"/>
    </location>
</feature>
<dbReference type="SUPFAM" id="SSF48498">
    <property type="entry name" value="Tetracyclin repressor-like, C-terminal domain"/>
    <property type="match status" value="1"/>
</dbReference>
<dbReference type="RefSeq" id="WP_062686698.1">
    <property type="nucleotide sequence ID" value="NZ_KQ758641.1"/>
</dbReference>
<dbReference type="AlphaFoldDB" id="A0A0V8JMS6"/>
<dbReference type="PROSITE" id="PS01081">
    <property type="entry name" value="HTH_TETR_1"/>
    <property type="match status" value="1"/>
</dbReference>
<keyword evidence="2 3" id="KW-0238">DNA-binding</keyword>
<evidence type="ECO:0000259" key="4">
    <source>
        <dbReference type="PROSITE" id="PS50977"/>
    </source>
</evidence>
<dbReference type="InterPro" id="IPR036271">
    <property type="entry name" value="Tet_transcr_reg_TetR-rel_C_sf"/>
</dbReference>
<dbReference type="Pfam" id="PF00440">
    <property type="entry name" value="TetR_N"/>
    <property type="match status" value="1"/>
</dbReference>
<dbReference type="Gene3D" id="1.10.10.60">
    <property type="entry name" value="Homeodomain-like"/>
    <property type="match status" value="1"/>
</dbReference>
<comment type="caution">
    <text evidence="5">The sequence shown here is derived from an EMBL/GenBank/DDBJ whole genome shotgun (WGS) entry which is preliminary data.</text>
</comment>
<dbReference type="InterPro" id="IPR050624">
    <property type="entry name" value="HTH-type_Tx_Regulator"/>
</dbReference>
<reference evidence="5 6" key="1">
    <citation type="submission" date="2015-11" db="EMBL/GenBank/DDBJ databases">
        <title>Bacillus caseinolyticus sp nov.</title>
        <authorList>
            <person name="Dastager S.G."/>
            <person name="Mawlankar R."/>
        </authorList>
    </citation>
    <scope>NUCLEOTIDE SEQUENCE [LARGE SCALE GENOMIC DNA]</scope>
    <source>
        <strain evidence="5 6">SGD-V-76</strain>
    </source>
</reference>
<dbReference type="GO" id="GO:0003677">
    <property type="term" value="F:DNA binding"/>
    <property type="evidence" value="ECO:0007669"/>
    <property type="project" value="UniProtKB-UniRule"/>
</dbReference>
<protein>
    <submittedName>
        <fullName evidence="5">TetR family transcriptional regulator</fullName>
    </submittedName>
</protein>
<evidence type="ECO:0000256" key="1">
    <source>
        <dbReference type="ARBA" id="ARBA00022491"/>
    </source>
</evidence>
<evidence type="ECO:0000313" key="5">
    <source>
        <dbReference type="EMBL" id="KSU88347.1"/>
    </source>
</evidence>
<organism evidence="5 6">
    <name type="scientific">Priestia veravalensis</name>
    <dbReference type="NCBI Taxonomy" id="1414648"/>
    <lineage>
        <taxon>Bacteria</taxon>
        <taxon>Bacillati</taxon>
        <taxon>Bacillota</taxon>
        <taxon>Bacilli</taxon>
        <taxon>Bacillales</taxon>
        <taxon>Bacillaceae</taxon>
        <taxon>Priestia</taxon>
    </lineage>
</organism>
<evidence type="ECO:0000256" key="2">
    <source>
        <dbReference type="ARBA" id="ARBA00023125"/>
    </source>
</evidence>
<evidence type="ECO:0000313" key="6">
    <source>
        <dbReference type="Proteomes" id="UP000053681"/>
    </source>
</evidence>
<dbReference type="PRINTS" id="PR00455">
    <property type="entry name" value="HTHTETR"/>
</dbReference>
<gene>
    <name evidence="5" type="ORF">AS180_08570</name>
</gene>
<name>A0A0V8JMS6_9BACI</name>